<dbReference type="GO" id="GO:1905502">
    <property type="term" value="F:acetyl-CoA binding"/>
    <property type="evidence" value="ECO:0007669"/>
    <property type="project" value="TreeGrafter"/>
</dbReference>
<dbReference type="SUPFAM" id="SSF55729">
    <property type="entry name" value="Acyl-CoA N-acyltransferases (Nat)"/>
    <property type="match status" value="1"/>
</dbReference>
<dbReference type="InterPro" id="IPR016181">
    <property type="entry name" value="Acyl_CoA_acyltransferase"/>
</dbReference>
<name>A0A6L2PAM7_COPFO</name>
<dbReference type="EMBL" id="BLKM01006623">
    <property type="protein sequence ID" value="GFG28410.1"/>
    <property type="molecule type" value="Genomic_DNA"/>
</dbReference>
<protein>
    <recommendedName>
        <fullName evidence="1">N-acetyltransferase domain-containing protein</fullName>
    </recommendedName>
</protein>
<dbReference type="PROSITE" id="PS51186">
    <property type="entry name" value="GNAT"/>
    <property type="match status" value="1"/>
</dbReference>
<dbReference type="FunCoup" id="A0A6L2PAM7">
    <property type="interactions" value="237"/>
</dbReference>
<dbReference type="Gene3D" id="3.40.630.30">
    <property type="match status" value="1"/>
</dbReference>
<dbReference type="Pfam" id="PF00583">
    <property type="entry name" value="Acetyltransf_1"/>
    <property type="match status" value="1"/>
</dbReference>
<dbReference type="InParanoid" id="A0A6L2PAM7"/>
<dbReference type="InterPro" id="IPR039840">
    <property type="entry name" value="NAA80"/>
</dbReference>
<feature type="domain" description="N-acetyltransferase" evidence="1">
    <location>
        <begin position="4"/>
        <end position="144"/>
    </location>
</feature>
<dbReference type="Proteomes" id="UP000502823">
    <property type="component" value="Unassembled WGS sequence"/>
</dbReference>
<dbReference type="AlphaFoldDB" id="A0A6L2PAM7"/>
<evidence type="ECO:0000313" key="2">
    <source>
        <dbReference type="EMBL" id="GFG28410.1"/>
    </source>
</evidence>
<evidence type="ECO:0000259" key="1">
    <source>
        <dbReference type="PROSITE" id="PS51186"/>
    </source>
</evidence>
<gene>
    <name evidence="2" type="ORF">Cfor_11338</name>
</gene>
<reference evidence="3" key="1">
    <citation type="submission" date="2020-01" db="EMBL/GenBank/DDBJ databases">
        <title>Draft genome sequence of the Termite Coptotermes fromosanus.</title>
        <authorList>
            <person name="Itakura S."/>
            <person name="Yosikawa Y."/>
            <person name="Umezawa K."/>
        </authorList>
    </citation>
    <scope>NUCLEOTIDE SEQUENCE [LARGE SCALE GENOMIC DNA]</scope>
</reference>
<dbReference type="PANTHER" id="PTHR13538">
    <property type="entry name" value="N-ACETYLTRANSFERASE 6"/>
    <property type="match status" value="1"/>
</dbReference>
<organism evidence="2 3">
    <name type="scientific">Coptotermes formosanus</name>
    <name type="common">Formosan subterranean termite</name>
    <dbReference type="NCBI Taxonomy" id="36987"/>
    <lineage>
        <taxon>Eukaryota</taxon>
        <taxon>Metazoa</taxon>
        <taxon>Ecdysozoa</taxon>
        <taxon>Arthropoda</taxon>
        <taxon>Hexapoda</taxon>
        <taxon>Insecta</taxon>
        <taxon>Pterygota</taxon>
        <taxon>Neoptera</taxon>
        <taxon>Polyneoptera</taxon>
        <taxon>Dictyoptera</taxon>
        <taxon>Blattodea</taxon>
        <taxon>Blattoidea</taxon>
        <taxon>Termitoidae</taxon>
        <taxon>Rhinotermitidae</taxon>
        <taxon>Coptotermes</taxon>
    </lineage>
</organism>
<keyword evidence="3" id="KW-1185">Reference proteome</keyword>
<evidence type="ECO:0000313" key="3">
    <source>
        <dbReference type="Proteomes" id="UP000502823"/>
    </source>
</evidence>
<dbReference type="CDD" id="cd04301">
    <property type="entry name" value="NAT_SF"/>
    <property type="match status" value="1"/>
</dbReference>
<comment type="caution">
    <text evidence="2">The sequence shown here is derived from an EMBL/GenBank/DDBJ whole genome shotgun (WGS) entry which is preliminary data.</text>
</comment>
<dbReference type="GO" id="GO:0005737">
    <property type="term" value="C:cytoplasm"/>
    <property type="evidence" value="ECO:0007669"/>
    <property type="project" value="TreeGrafter"/>
</dbReference>
<dbReference type="OrthoDB" id="329272at2759"/>
<accession>A0A6L2PAM7</accession>
<dbReference type="GO" id="GO:0008080">
    <property type="term" value="F:N-acetyltransferase activity"/>
    <property type="evidence" value="ECO:0007669"/>
    <property type="project" value="InterPro"/>
</dbReference>
<dbReference type="PANTHER" id="PTHR13538:SF4">
    <property type="entry name" value="N-ALPHA-ACETYLTRANSFERASE 80"/>
    <property type="match status" value="1"/>
</dbReference>
<dbReference type="InterPro" id="IPR000182">
    <property type="entry name" value="GNAT_dom"/>
</dbReference>
<proteinExistence type="predicted"/>
<sequence>MEVLEIHRYPQLMDQCCDLINMEWPRSKTARLRRLEMSCDSFPTCLVLVCSNEVLGHSKLSSLPSLPLGCLIESVVVHPEHRGKGLGKFLMTKSEDHARRQGMETLYLYTKDKQGFYSKIGYTECEPVQIYGQHVLGQNSKNVPLNETDAKGNINVPAQVVSPTALSVPPVSNMYPQTKTLIQLFSQTFLAMTRYSEHLPLQIQYHLHHTSTELPGAIHRPQGASLQ</sequence>